<feature type="region of interest" description="Disordered" evidence="1">
    <location>
        <begin position="74"/>
        <end position="142"/>
    </location>
</feature>
<dbReference type="EMBL" id="CP063413">
    <property type="protein sequence ID" value="QSZ37449.1"/>
    <property type="molecule type" value="Genomic_DNA"/>
</dbReference>
<feature type="compositionally biased region" description="Acidic residues" evidence="1">
    <location>
        <begin position="611"/>
        <end position="629"/>
    </location>
</feature>
<accession>A0A8A3PRE2</accession>
<feature type="compositionally biased region" description="Low complexity" evidence="1">
    <location>
        <begin position="365"/>
        <end position="383"/>
    </location>
</feature>
<feature type="region of interest" description="Disordered" evidence="1">
    <location>
        <begin position="600"/>
        <end position="636"/>
    </location>
</feature>
<sequence length="674" mass="74422">MVEYTDDVEQLIKETDEAFQAVGFALGDAKAATQGFQAQPQPPQQQFDHTDTIINSHKFPRQNRLMTGTGNGIGIGNRSIARTNPMQNSNIIGKDPESSRSSGLAGKSPVPKSKKSNAPKAKKNIGPEKGSRKSLPHAHSGARWNLGDVTASVADVFKGRFARVEADEMLTPDRLQQLEEKAERAKLDNRRKASWENAQGEAARHAEAVKDVVDGINPMETSHKVDGDQKPDANIRSDDSNVIFPTEPIHLEHLLPRIKHDQTFNAPPHIASSAISTDPSESSERDQGLARKGLLEGPNPEYSEIDAIEQAFEDLNFPSPPRDSPPPRLPRSRSNTGITSLLPTIPEIPPLNISPLQTPPKRTFSPDSHCSRDSSASSSASADYIQLPSTPYTLTSPLFRHGPIRLENNPSHRHRHRHRRSRSHHDSIDLEEALDWTAFQMAISGTMDDGTLGVSEESIWEADEAEIDSILDWWAGFGYAGIGRLVREAPAVSRRRRGRSLAPEKVNAYPPGRGRDGDADVRAHRVTMSMGLGLGLGPVRFPGAFYGRPKTPEYQGGWWVDRIGNSNGAARPPQVVDSTRTQTQTQMQMRGARRDVVLKVNIPEEQPKINDDDDNDDDDDANDDDDDDSLPPSPINLVKIKDEYIPMGYNLGHDLGDFLNWETYHVCAESFWGA</sequence>
<gene>
    <name evidence="2" type="ORF">DSL72_008545</name>
</gene>
<evidence type="ECO:0000313" key="3">
    <source>
        <dbReference type="Proteomes" id="UP000672032"/>
    </source>
</evidence>
<proteinExistence type="predicted"/>
<dbReference type="OrthoDB" id="5244857at2759"/>
<feature type="compositionally biased region" description="Basic and acidic residues" evidence="1">
    <location>
        <begin position="221"/>
        <end position="239"/>
    </location>
</feature>
<feature type="compositionally biased region" description="Polar residues" evidence="1">
    <location>
        <begin position="80"/>
        <end position="91"/>
    </location>
</feature>
<name>A0A8A3PRE2_9HELO</name>
<dbReference type="Proteomes" id="UP000672032">
    <property type="component" value="Chromosome 9"/>
</dbReference>
<reference evidence="2" key="1">
    <citation type="submission" date="2020-10" db="EMBL/GenBank/DDBJ databases">
        <title>Genome Sequence of Monilinia vaccinii-corymbosi Sheds Light on Mummy Berry Disease Infection of Blueberry and Mating Type.</title>
        <authorList>
            <person name="Yow A.G."/>
            <person name="Zhang Y."/>
            <person name="Bansal K."/>
            <person name="Eacker S.M."/>
            <person name="Sullivan S."/>
            <person name="Liachko I."/>
            <person name="Cubeta M.A."/>
            <person name="Rollins J.A."/>
            <person name="Ashrafi H."/>
        </authorList>
    </citation>
    <scope>NUCLEOTIDE SEQUENCE</scope>
    <source>
        <strain evidence="2">RL-1</strain>
    </source>
</reference>
<organism evidence="2 3">
    <name type="scientific">Monilinia vaccinii-corymbosi</name>
    <dbReference type="NCBI Taxonomy" id="61207"/>
    <lineage>
        <taxon>Eukaryota</taxon>
        <taxon>Fungi</taxon>
        <taxon>Dikarya</taxon>
        <taxon>Ascomycota</taxon>
        <taxon>Pezizomycotina</taxon>
        <taxon>Leotiomycetes</taxon>
        <taxon>Helotiales</taxon>
        <taxon>Sclerotiniaceae</taxon>
        <taxon>Monilinia</taxon>
    </lineage>
</organism>
<feature type="region of interest" description="Disordered" evidence="1">
    <location>
        <begin position="401"/>
        <end position="426"/>
    </location>
</feature>
<feature type="region of interest" description="Disordered" evidence="1">
    <location>
        <begin position="498"/>
        <end position="519"/>
    </location>
</feature>
<protein>
    <submittedName>
        <fullName evidence="2">Uncharacterized protein</fullName>
    </submittedName>
</protein>
<feature type="compositionally biased region" description="Basic residues" evidence="1">
    <location>
        <begin position="411"/>
        <end position="423"/>
    </location>
</feature>
<feature type="region of interest" description="Disordered" evidence="1">
    <location>
        <begin position="218"/>
        <end position="240"/>
    </location>
</feature>
<feature type="compositionally biased region" description="Pro residues" evidence="1">
    <location>
        <begin position="318"/>
        <end position="329"/>
    </location>
</feature>
<evidence type="ECO:0000256" key="1">
    <source>
        <dbReference type="SAM" id="MobiDB-lite"/>
    </source>
</evidence>
<feature type="compositionally biased region" description="Basic residues" evidence="1">
    <location>
        <begin position="112"/>
        <end position="123"/>
    </location>
</feature>
<evidence type="ECO:0000313" key="2">
    <source>
        <dbReference type="EMBL" id="QSZ37449.1"/>
    </source>
</evidence>
<dbReference type="AlphaFoldDB" id="A0A8A3PRE2"/>
<feature type="region of interest" description="Disordered" evidence="1">
    <location>
        <begin position="315"/>
        <end position="383"/>
    </location>
</feature>
<keyword evidence="3" id="KW-1185">Reference proteome</keyword>
<feature type="region of interest" description="Disordered" evidence="1">
    <location>
        <begin position="263"/>
        <end position="300"/>
    </location>
</feature>